<accession>A0ABM7LR08</accession>
<proteinExistence type="predicted"/>
<dbReference type="InterPro" id="IPR057972">
    <property type="entry name" value="Terminase_7"/>
</dbReference>
<dbReference type="Pfam" id="PF25673">
    <property type="entry name" value="Terminase_7"/>
    <property type="match status" value="1"/>
</dbReference>
<evidence type="ECO:0000313" key="3">
    <source>
        <dbReference type="Proteomes" id="UP000676967"/>
    </source>
</evidence>
<feature type="region of interest" description="Disordered" evidence="1">
    <location>
        <begin position="1"/>
        <end position="45"/>
    </location>
</feature>
<protein>
    <recommendedName>
        <fullName evidence="4">Terminase small subunit</fullName>
    </recommendedName>
</protein>
<dbReference type="Proteomes" id="UP000676967">
    <property type="component" value="Chromosome"/>
</dbReference>
<sequence length="145" mass="16674">MAGRGPAPKAQHQRERDTRRRVTDQQIVLPRDGEVRGPDLGGSRQYTDETVEWYETWRRSPQAAIFEDTDWQRLRMLAPLVDSYFRRPSKAAFEEIRLNEERLGATVVDRMRARMRIEDADDAAPAPVLRLADRADLRARLASGG</sequence>
<gene>
    <name evidence="2" type="ORF">Aiant_23200</name>
</gene>
<feature type="compositionally biased region" description="Basic and acidic residues" evidence="1">
    <location>
        <begin position="12"/>
        <end position="23"/>
    </location>
</feature>
<evidence type="ECO:0000313" key="2">
    <source>
        <dbReference type="EMBL" id="BCJ41663.1"/>
    </source>
</evidence>
<evidence type="ECO:0008006" key="4">
    <source>
        <dbReference type="Google" id="ProtNLM"/>
    </source>
</evidence>
<organism evidence="2 3">
    <name type="scientific">Actinoplanes ianthinogenes</name>
    <dbReference type="NCBI Taxonomy" id="122358"/>
    <lineage>
        <taxon>Bacteria</taxon>
        <taxon>Bacillati</taxon>
        <taxon>Actinomycetota</taxon>
        <taxon>Actinomycetes</taxon>
        <taxon>Micromonosporales</taxon>
        <taxon>Micromonosporaceae</taxon>
        <taxon>Actinoplanes</taxon>
    </lineage>
</organism>
<keyword evidence="3" id="KW-1185">Reference proteome</keyword>
<evidence type="ECO:0000256" key="1">
    <source>
        <dbReference type="SAM" id="MobiDB-lite"/>
    </source>
</evidence>
<reference evidence="2 3" key="1">
    <citation type="submission" date="2020-08" db="EMBL/GenBank/DDBJ databases">
        <title>Whole genome shotgun sequence of Actinoplanes ianthinogenes NBRC 13996.</title>
        <authorList>
            <person name="Komaki H."/>
            <person name="Tamura T."/>
        </authorList>
    </citation>
    <scope>NUCLEOTIDE SEQUENCE [LARGE SCALE GENOMIC DNA]</scope>
    <source>
        <strain evidence="2 3">NBRC 13996</strain>
    </source>
</reference>
<name>A0ABM7LR08_9ACTN</name>
<dbReference type="EMBL" id="AP023356">
    <property type="protein sequence ID" value="BCJ41663.1"/>
    <property type="molecule type" value="Genomic_DNA"/>
</dbReference>